<evidence type="ECO:0000313" key="1">
    <source>
        <dbReference type="EMBL" id="CRL03705.1"/>
    </source>
</evidence>
<protein>
    <submittedName>
        <fullName evidence="1">CLUMA_CG016650, isoform A</fullName>
    </submittedName>
</protein>
<name>A0A1J1IYP8_9DIPT</name>
<dbReference type="EMBL" id="CVRI01000059">
    <property type="protein sequence ID" value="CRL03705.1"/>
    <property type="molecule type" value="Genomic_DNA"/>
</dbReference>
<accession>A0A1J1IYP8</accession>
<sequence>MTTFALLLTIWLKKEKRYINISFEYCSQRKQIIEDKTLTARDNGIQEVNSDYVECCSTPNASNSQSRSNISNECQTSSNVKTVTGTEDFLGLKSFNYANYIVKPWARQSDTTFAELEALNIKSPKTLKRFEANLIN</sequence>
<gene>
    <name evidence="1" type="ORF">CLUMA_CG016650</name>
</gene>
<organism evidence="1 2">
    <name type="scientific">Clunio marinus</name>
    <dbReference type="NCBI Taxonomy" id="568069"/>
    <lineage>
        <taxon>Eukaryota</taxon>
        <taxon>Metazoa</taxon>
        <taxon>Ecdysozoa</taxon>
        <taxon>Arthropoda</taxon>
        <taxon>Hexapoda</taxon>
        <taxon>Insecta</taxon>
        <taxon>Pterygota</taxon>
        <taxon>Neoptera</taxon>
        <taxon>Endopterygota</taxon>
        <taxon>Diptera</taxon>
        <taxon>Nematocera</taxon>
        <taxon>Chironomoidea</taxon>
        <taxon>Chironomidae</taxon>
        <taxon>Clunio</taxon>
    </lineage>
</organism>
<reference evidence="1 2" key="1">
    <citation type="submission" date="2015-04" db="EMBL/GenBank/DDBJ databases">
        <authorList>
            <person name="Syromyatnikov M.Y."/>
            <person name="Popov V.N."/>
        </authorList>
    </citation>
    <scope>NUCLEOTIDE SEQUENCE [LARGE SCALE GENOMIC DNA]</scope>
</reference>
<evidence type="ECO:0000313" key="2">
    <source>
        <dbReference type="Proteomes" id="UP000183832"/>
    </source>
</evidence>
<dbReference type="AlphaFoldDB" id="A0A1J1IYP8"/>
<keyword evidence="2" id="KW-1185">Reference proteome</keyword>
<proteinExistence type="predicted"/>
<dbReference type="Proteomes" id="UP000183832">
    <property type="component" value="Unassembled WGS sequence"/>
</dbReference>